<evidence type="ECO:0000313" key="2">
    <source>
        <dbReference type="Proteomes" id="UP000814128"/>
    </source>
</evidence>
<organism evidence="1 2">
    <name type="scientific">Vararia minispora EC-137</name>
    <dbReference type="NCBI Taxonomy" id="1314806"/>
    <lineage>
        <taxon>Eukaryota</taxon>
        <taxon>Fungi</taxon>
        <taxon>Dikarya</taxon>
        <taxon>Basidiomycota</taxon>
        <taxon>Agaricomycotina</taxon>
        <taxon>Agaricomycetes</taxon>
        <taxon>Russulales</taxon>
        <taxon>Lachnocladiaceae</taxon>
        <taxon>Vararia</taxon>
    </lineage>
</organism>
<reference evidence="1" key="1">
    <citation type="submission" date="2021-02" db="EMBL/GenBank/DDBJ databases">
        <authorList>
            <consortium name="DOE Joint Genome Institute"/>
            <person name="Ahrendt S."/>
            <person name="Looney B.P."/>
            <person name="Miyauchi S."/>
            <person name="Morin E."/>
            <person name="Drula E."/>
            <person name="Courty P.E."/>
            <person name="Chicoki N."/>
            <person name="Fauchery L."/>
            <person name="Kohler A."/>
            <person name="Kuo A."/>
            <person name="Labutti K."/>
            <person name="Pangilinan J."/>
            <person name="Lipzen A."/>
            <person name="Riley R."/>
            <person name="Andreopoulos W."/>
            <person name="He G."/>
            <person name="Johnson J."/>
            <person name="Barry K.W."/>
            <person name="Grigoriev I.V."/>
            <person name="Nagy L."/>
            <person name="Hibbett D."/>
            <person name="Henrissat B."/>
            <person name="Matheny P.B."/>
            <person name="Labbe J."/>
            <person name="Martin F."/>
        </authorList>
    </citation>
    <scope>NUCLEOTIDE SEQUENCE</scope>
    <source>
        <strain evidence="1">EC-137</strain>
    </source>
</reference>
<accession>A0ACB8QDT7</accession>
<gene>
    <name evidence="1" type="ORF">K488DRAFT_8965</name>
</gene>
<dbReference type="Proteomes" id="UP000814128">
    <property type="component" value="Unassembled WGS sequence"/>
</dbReference>
<sequence>PYPNEWAPPAVTPALTRFKHNWETFVDQLLREWKTLNLVSALLLSAILTIFQIPAAGQDTLIRTPALLSLVCALMSLSYGCVYIVRFGTMRSMYRASRWAEEARKTKTAVLWNVWVLLALPGVWLAWAMVAFCVAIMAFVWRTGATNDPEDGPARALDGTRMLGPRVAITAVFLAGIAYFALVVVTFAAYSRGRPRRLR</sequence>
<comment type="caution">
    <text evidence="1">The sequence shown here is derived from an EMBL/GenBank/DDBJ whole genome shotgun (WGS) entry which is preliminary data.</text>
</comment>
<keyword evidence="2" id="KW-1185">Reference proteome</keyword>
<feature type="non-terminal residue" evidence="1">
    <location>
        <position position="1"/>
    </location>
</feature>
<evidence type="ECO:0000313" key="1">
    <source>
        <dbReference type="EMBL" id="KAI0029807.1"/>
    </source>
</evidence>
<protein>
    <submittedName>
        <fullName evidence="1">Uncharacterized protein</fullName>
    </submittedName>
</protein>
<proteinExistence type="predicted"/>
<dbReference type="EMBL" id="MU273655">
    <property type="protein sequence ID" value="KAI0029807.1"/>
    <property type="molecule type" value="Genomic_DNA"/>
</dbReference>
<reference evidence="1" key="2">
    <citation type="journal article" date="2022" name="New Phytol.">
        <title>Evolutionary transition to the ectomycorrhizal habit in the genomes of a hyperdiverse lineage of mushroom-forming fungi.</title>
        <authorList>
            <person name="Looney B."/>
            <person name="Miyauchi S."/>
            <person name="Morin E."/>
            <person name="Drula E."/>
            <person name="Courty P.E."/>
            <person name="Kohler A."/>
            <person name="Kuo A."/>
            <person name="LaButti K."/>
            <person name="Pangilinan J."/>
            <person name="Lipzen A."/>
            <person name="Riley R."/>
            <person name="Andreopoulos W."/>
            <person name="He G."/>
            <person name="Johnson J."/>
            <person name="Nolan M."/>
            <person name="Tritt A."/>
            <person name="Barry K.W."/>
            <person name="Grigoriev I.V."/>
            <person name="Nagy L.G."/>
            <person name="Hibbett D."/>
            <person name="Henrissat B."/>
            <person name="Matheny P.B."/>
            <person name="Labbe J."/>
            <person name="Martin F.M."/>
        </authorList>
    </citation>
    <scope>NUCLEOTIDE SEQUENCE</scope>
    <source>
        <strain evidence="1">EC-137</strain>
    </source>
</reference>
<feature type="non-terminal residue" evidence="1">
    <location>
        <position position="199"/>
    </location>
</feature>
<name>A0ACB8QDT7_9AGAM</name>